<gene>
    <name evidence="1" type="ORF">BLNAU_18207</name>
</gene>
<name>A0ABQ9X567_9EUKA</name>
<reference evidence="1 2" key="1">
    <citation type="journal article" date="2022" name="bioRxiv">
        <title>Genomics of Preaxostyla Flagellates Illuminates Evolutionary Transitions and the Path Towards Mitochondrial Loss.</title>
        <authorList>
            <person name="Novak L.V.F."/>
            <person name="Treitli S.C."/>
            <person name="Pyrih J."/>
            <person name="Halakuc P."/>
            <person name="Pipaliya S.V."/>
            <person name="Vacek V."/>
            <person name="Brzon O."/>
            <person name="Soukal P."/>
            <person name="Eme L."/>
            <person name="Dacks J.B."/>
            <person name="Karnkowska A."/>
            <person name="Elias M."/>
            <person name="Hampl V."/>
        </authorList>
    </citation>
    <scope>NUCLEOTIDE SEQUENCE [LARGE SCALE GENOMIC DNA]</scope>
    <source>
        <strain evidence="1">NAU3</strain>
        <tissue evidence="1">Gut</tissue>
    </source>
</reference>
<dbReference type="Proteomes" id="UP001281761">
    <property type="component" value="Unassembled WGS sequence"/>
</dbReference>
<keyword evidence="2" id="KW-1185">Reference proteome</keyword>
<organism evidence="1 2">
    <name type="scientific">Blattamonas nauphoetae</name>
    <dbReference type="NCBI Taxonomy" id="2049346"/>
    <lineage>
        <taxon>Eukaryota</taxon>
        <taxon>Metamonada</taxon>
        <taxon>Preaxostyla</taxon>
        <taxon>Oxymonadida</taxon>
        <taxon>Blattamonas</taxon>
    </lineage>
</organism>
<sequence length="90" mass="10066">MYAARLLLNARSRQPFASLSSPAATLRDISNTLLMDDEARTIHVPVPAMDIQYLYFDRKPTQTDVSIHSKISILPRQNVIAESSLSLPLL</sequence>
<accession>A0ABQ9X567</accession>
<dbReference type="EMBL" id="JARBJD010000217">
    <property type="protein sequence ID" value="KAK2946830.1"/>
    <property type="molecule type" value="Genomic_DNA"/>
</dbReference>
<evidence type="ECO:0000313" key="1">
    <source>
        <dbReference type="EMBL" id="KAK2946830.1"/>
    </source>
</evidence>
<proteinExistence type="predicted"/>
<evidence type="ECO:0000313" key="2">
    <source>
        <dbReference type="Proteomes" id="UP001281761"/>
    </source>
</evidence>
<comment type="caution">
    <text evidence="1">The sequence shown here is derived from an EMBL/GenBank/DDBJ whole genome shotgun (WGS) entry which is preliminary data.</text>
</comment>
<protein>
    <submittedName>
        <fullName evidence="1">Uncharacterized protein</fullName>
    </submittedName>
</protein>